<sequence>MSQENLVDVIEALYVESDKVIEEGIERLDTKSAASRLGRRRLQTNLENILDTEFDKFELYLLRNLFEFSHSQTEVDFFEFDASSAAEDSLNEEILELIANLKKIQAQNSQLQTTQNAVHLHSTELDATLKGLGGPWPVAPQLIENYRSRLNNLVQRATTSTKHLLASTSEEEEVS</sequence>
<accession>A0A7S3NI21</accession>
<proteinExistence type="predicted"/>
<dbReference type="GO" id="GO:0005634">
    <property type="term" value="C:nucleus"/>
    <property type="evidence" value="ECO:0007669"/>
    <property type="project" value="InterPro"/>
</dbReference>
<dbReference type="AlphaFoldDB" id="A0A7S3NI21"/>
<gene>
    <name evidence="2" type="ORF">ALAG00032_LOCUS9895</name>
</gene>
<protein>
    <submittedName>
        <fullName evidence="2">Uncharacterized protein</fullName>
    </submittedName>
</protein>
<dbReference type="GO" id="GO:0000278">
    <property type="term" value="P:mitotic cell cycle"/>
    <property type="evidence" value="ECO:0007669"/>
    <property type="project" value="InterPro"/>
</dbReference>
<dbReference type="EMBL" id="HBIJ01014752">
    <property type="protein sequence ID" value="CAE0369132.1"/>
    <property type="molecule type" value="Transcribed_RNA"/>
</dbReference>
<evidence type="ECO:0000313" key="2">
    <source>
        <dbReference type="EMBL" id="CAE0369132.1"/>
    </source>
</evidence>
<evidence type="ECO:0000256" key="1">
    <source>
        <dbReference type="SAM" id="Coils"/>
    </source>
</evidence>
<dbReference type="GO" id="GO:0000775">
    <property type="term" value="C:chromosome, centromeric region"/>
    <property type="evidence" value="ECO:0007669"/>
    <property type="project" value="InterPro"/>
</dbReference>
<keyword evidence="1" id="KW-0175">Coiled coil</keyword>
<organism evidence="2">
    <name type="scientific">Aureoumbra lagunensis</name>
    <dbReference type="NCBI Taxonomy" id="44058"/>
    <lineage>
        <taxon>Eukaryota</taxon>
        <taxon>Sar</taxon>
        <taxon>Stramenopiles</taxon>
        <taxon>Ochrophyta</taxon>
        <taxon>Pelagophyceae</taxon>
        <taxon>Pelagomonadales</taxon>
        <taxon>Aureoumbra</taxon>
    </lineage>
</organism>
<name>A0A7S3NI21_9STRA</name>
<feature type="coiled-coil region" evidence="1">
    <location>
        <begin position="87"/>
        <end position="114"/>
    </location>
</feature>
<reference evidence="2" key="1">
    <citation type="submission" date="2021-01" db="EMBL/GenBank/DDBJ databases">
        <authorList>
            <person name="Corre E."/>
            <person name="Pelletier E."/>
            <person name="Niang G."/>
            <person name="Scheremetjew M."/>
            <person name="Finn R."/>
            <person name="Kale V."/>
            <person name="Holt S."/>
            <person name="Cochrane G."/>
            <person name="Meng A."/>
            <person name="Brown T."/>
            <person name="Cohen L."/>
        </authorList>
    </citation>
    <scope>NUCLEOTIDE SEQUENCE</scope>
    <source>
        <strain evidence="2">CCMP1510</strain>
    </source>
</reference>